<accession>A0ABN8QID5</accession>
<gene>
    <name evidence="1" type="ORF">PLOB_00005392</name>
</gene>
<dbReference type="PANTHER" id="PTHR37162:SF1">
    <property type="entry name" value="BED-TYPE DOMAIN-CONTAINING PROTEIN"/>
    <property type="match status" value="1"/>
</dbReference>
<dbReference type="Proteomes" id="UP001159405">
    <property type="component" value="Unassembled WGS sequence"/>
</dbReference>
<sequence>MGCPCHLIHNIACKASEAFCDTSKFSLEDMCVDSYYYSDKSTKQKSLLVEFADFLDVEYRQVIKHVNTHSLSLETAVRRNLDMYPALKSYFRSNTESNPRFKRLKQQFADPMRENASLEDVEFFLKNYHTVLPTTAWETHLLQEEFVEYQLLSNEDIPKKVWDEAQIKLSNEENEEKSSSSFRMDVIWGYRSSLKLGNGRHNFSGIKDVAKTVLILPHSNAGEERVFSLIRKNKTAFRPSLQVDGTLASVLTIKTANKESSFEPPADLLSSAKKATWNYNKEHLTRGSDQSDSK</sequence>
<evidence type="ECO:0008006" key="3">
    <source>
        <dbReference type="Google" id="ProtNLM"/>
    </source>
</evidence>
<comment type="caution">
    <text evidence="1">The sequence shown here is derived from an EMBL/GenBank/DDBJ whole genome shotgun (WGS) entry which is preliminary data.</text>
</comment>
<evidence type="ECO:0000313" key="1">
    <source>
        <dbReference type="EMBL" id="CAH3162558.1"/>
    </source>
</evidence>
<name>A0ABN8QID5_9CNID</name>
<evidence type="ECO:0000313" key="2">
    <source>
        <dbReference type="Proteomes" id="UP001159405"/>
    </source>
</evidence>
<proteinExistence type="predicted"/>
<keyword evidence="2" id="KW-1185">Reference proteome</keyword>
<reference evidence="1 2" key="1">
    <citation type="submission" date="2022-05" db="EMBL/GenBank/DDBJ databases">
        <authorList>
            <consortium name="Genoscope - CEA"/>
            <person name="William W."/>
        </authorList>
    </citation>
    <scope>NUCLEOTIDE SEQUENCE [LARGE SCALE GENOMIC DNA]</scope>
</reference>
<organism evidence="1 2">
    <name type="scientific">Porites lobata</name>
    <dbReference type="NCBI Taxonomy" id="104759"/>
    <lineage>
        <taxon>Eukaryota</taxon>
        <taxon>Metazoa</taxon>
        <taxon>Cnidaria</taxon>
        <taxon>Anthozoa</taxon>
        <taxon>Hexacorallia</taxon>
        <taxon>Scleractinia</taxon>
        <taxon>Fungiina</taxon>
        <taxon>Poritidae</taxon>
        <taxon>Porites</taxon>
    </lineage>
</organism>
<protein>
    <recommendedName>
        <fullName evidence="3">Transposase</fullName>
    </recommendedName>
</protein>
<dbReference type="PANTHER" id="PTHR37162">
    <property type="entry name" value="HAT FAMILY DIMERISATION DOMAINCONTAINING PROTEIN-RELATED"/>
    <property type="match status" value="1"/>
</dbReference>
<dbReference type="EMBL" id="CALNXK010000123">
    <property type="protein sequence ID" value="CAH3162558.1"/>
    <property type="molecule type" value="Genomic_DNA"/>
</dbReference>